<reference evidence="2 3" key="1">
    <citation type="submission" date="2018-07" db="EMBL/GenBank/DDBJ databases">
        <title>A high quality draft genome assembly of the barn swallow (H. rustica rustica).</title>
        <authorList>
            <person name="Formenti G."/>
            <person name="Chiara M."/>
            <person name="Poveda L."/>
            <person name="Francoijs K.-J."/>
            <person name="Bonisoli-Alquati A."/>
            <person name="Canova L."/>
            <person name="Gianfranceschi L."/>
            <person name="Horner D.S."/>
            <person name="Saino N."/>
        </authorList>
    </citation>
    <scope>NUCLEOTIDE SEQUENCE [LARGE SCALE GENOMIC DNA]</scope>
    <source>
        <strain evidence="2">Chelidonia</strain>
        <tissue evidence="2">Blood</tissue>
    </source>
</reference>
<evidence type="ECO:0000256" key="1">
    <source>
        <dbReference type="SAM" id="MobiDB-lite"/>
    </source>
</evidence>
<keyword evidence="3" id="KW-1185">Reference proteome</keyword>
<organism evidence="2 3">
    <name type="scientific">Hirundo rustica rustica</name>
    <dbReference type="NCBI Taxonomy" id="333673"/>
    <lineage>
        <taxon>Eukaryota</taxon>
        <taxon>Metazoa</taxon>
        <taxon>Chordata</taxon>
        <taxon>Craniata</taxon>
        <taxon>Vertebrata</taxon>
        <taxon>Euteleostomi</taxon>
        <taxon>Archelosauria</taxon>
        <taxon>Archosauria</taxon>
        <taxon>Dinosauria</taxon>
        <taxon>Saurischia</taxon>
        <taxon>Theropoda</taxon>
        <taxon>Coelurosauria</taxon>
        <taxon>Aves</taxon>
        <taxon>Neognathae</taxon>
        <taxon>Neoaves</taxon>
        <taxon>Telluraves</taxon>
        <taxon>Australaves</taxon>
        <taxon>Passeriformes</taxon>
        <taxon>Sylvioidea</taxon>
        <taxon>Hirundinidae</taxon>
        <taxon>Hirundo</taxon>
    </lineage>
</organism>
<accession>A0A3M0K2A6</accession>
<evidence type="ECO:0000313" key="2">
    <source>
        <dbReference type="EMBL" id="RMC07439.1"/>
    </source>
</evidence>
<name>A0A3M0K2A6_HIRRU</name>
<evidence type="ECO:0000313" key="3">
    <source>
        <dbReference type="Proteomes" id="UP000269221"/>
    </source>
</evidence>
<dbReference type="AlphaFoldDB" id="A0A3M0K2A6"/>
<sequence length="382" mass="43161">MVVVVGRDPPRSSGPNPCSKLGQRKQVGKGHIRLGFKYLKEGDSETSPCNLYCAKEDSHSKMTLNYIIFFTLFLLRLPTCFHYSKDFAARNQVRINDIKRKMAQKESKKVAEDANFWEALVMKNNFEAINKGYGLKKHNLKLAFSKLRFAGGKATVDFLNGQEHFSWKRRLKSPNKFMSEYSSNGEKYIQILQCILINATTSPSTSLVHLVLENMVRFHNIDFLSKSPVEESSICLLILFIQTETKLSILCKVSCVWGEHDMLMGPRGDKWVSDVNKLSKDKSDPTSFFLIRILTEEIQMLLSGTRAEISFQPVVKIMVMQAIPLKHMEDHAGAHGKPQSGVAGCVLKEAAAMEISHWNRVLVGTAVCGEKPIQEQVFQQDL</sequence>
<dbReference type="EMBL" id="QRBI01000120">
    <property type="protein sequence ID" value="RMC07439.1"/>
    <property type="molecule type" value="Genomic_DNA"/>
</dbReference>
<gene>
    <name evidence="2" type="ORF">DUI87_16908</name>
</gene>
<feature type="region of interest" description="Disordered" evidence="1">
    <location>
        <begin position="1"/>
        <end position="23"/>
    </location>
</feature>
<dbReference type="Proteomes" id="UP000269221">
    <property type="component" value="Unassembled WGS sequence"/>
</dbReference>
<comment type="caution">
    <text evidence="2">The sequence shown here is derived from an EMBL/GenBank/DDBJ whole genome shotgun (WGS) entry which is preliminary data.</text>
</comment>
<proteinExistence type="predicted"/>
<protein>
    <submittedName>
        <fullName evidence="2">Uncharacterized protein</fullName>
    </submittedName>
</protein>